<accession>A0A090ZKA9</accession>
<sequence>MKPLSSDYQFKIDQLREQAGYDFAALAFAQTAVNDYVITWQFASGNLNDRYKRIVLQSGKGIAGIVFKTGIPILVTSVREQLNQKELINYPIVMSEKLTGLAAIPLYLADRVEGVLLIGCRGGQTMPQDTLQALYGALHGRFGDFAVKELTIP</sequence>
<dbReference type="Gene3D" id="3.30.450.40">
    <property type="match status" value="1"/>
</dbReference>
<dbReference type="AlphaFoldDB" id="A0A090ZKA9"/>
<dbReference type="HOGENOM" id="CLU_141530_1_0_9"/>
<organism evidence="1 3">
    <name type="scientific">Paenibacillus macerans</name>
    <name type="common">Bacillus macerans</name>
    <dbReference type="NCBI Taxonomy" id="44252"/>
    <lineage>
        <taxon>Bacteria</taxon>
        <taxon>Bacillati</taxon>
        <taxon>Bacillota</taxon>
        <taxon>Bacilli</taxon>
        <taxon>Bacillales</taxon>
        <taxon>Paenibacillaceae</taxon>
        <taxon>Paenibacillus</taxon>
    </lineage>
</organism>
<name>A0A090ZKA9_PAEMA</name>
<dbReference type="EMBL" id="JMQA01000017">
    <property type="protein sequence ID" value="KFN10695.1"/>
    <property type="molecule type" value="Genomic_DNA"/>
</dbReference>
<comment type="caution">
    <text evidence="1">The sequence shown here is derived from an EMBL/GenBank/DDBJ whole genome shotgun (WGS) entry which is preliminary data.</text>
</comment>
<dbReference type="SUPFAM" id="SSF55781">
    <property type="entry name" value="GAF domain-like"/>
    <property type="match status" value="1"/>
</dbReference>
<reference evidence="2 4" key="2">
    <citation type="submission" date="2019-11" db="EMBL/GenBank/DDBJ databases">
        <title>Draft genome sequences of five Paenibacillus species of dairy origin.</title>
        <authorList>
            <person name="Olajide A.M."/>
            <person name="Chen S."/>
            <person name="Lapointe G."/>
        </authorList>
    </citation>
    <scope>NUCLEOTIDE SEQUENCE [LARGE SCALE GENOMIC DNA]</scope>
    <source>
        <strain evidence="2 4">3CT49</strain>
    </source>
</reference>
<dbReference type="RefSeq" id="WP_036622770.1">
    <property type="nucleotide sequence ID" value="NZ_BOSD01000010.1"/>
</dbReference>
<dbReference type="GeneID" id="77007027"/>
<dbReference type="Proteomes" id="UP000442469">
    <property type="component" value="Unassembled WGS sequence"/>
</dbReference>
<proteinExistence type="predicted"/>
<reference evidence="1 3" key="1">
    <citation type="submission" date="2014-04" db="EMBL/GenBank/DDBJ databases">
        <authorList>
            <person name="Bishop-Lilly K.A."/>
            <person name="Broomall S.M."/>
            <person name="Chain P.S."/>
            <person name="Chertkov O."/>
            <person name="Coyne S.R."/>
            <person name="Daligault H.E."/>
            <person name="Davenport K.W."/>
            <person name="Erkkila T."/>
            <person name="Frey K.G."/>
            <person name="Gibbons H.S."/>
            <person name="Gu W."/>
            <person name="Jaissle J."/>
            <person name="Johnson S.L."/>
            <person name="Koroleva G.I."/>
            <person name="Ladner J.T."/>
            <person name="Lo C.-C."/>
            <person name="Minogue T.D."/>
            <person name="Munk C."/>
            <person name="Palacios G.F."/>
            <person name="Redden C.L."/>
            <person name="Rosenzweig C.N."/>
            <person name="Scholz M.B."/>
            <person name="Teshima H."/>
            <person name="Xu Y."/>
        </authorList>
    </citation>
    <scope>NUCLEOTIDE SEQUENCE [LARGE SCALE GENOMIC DNA]</scope>
    <source>
        <strain evidence="1 3">8244</strain>
    </source>
</reference>
<evidence type="ECO:0000313" key="2">
    <source>
        <dbReference type="EMBL" id="MUG21509.1"/>
    </source>
</evidence>
<dbReference type="Proteomes" id="UP000029278">
    <property type="component" value="Unassembled WGS sequence"/>
</dbReference>
<evidence type="ECO:0000313" key="1">
    <source>
        <dbReference type="EMBL" id="KFN10695.1"/>
    </source>
</evidence>
<dbReference type="InterPro" id="IPR029016">
    <property type="entry name" value="GAF-like_dom_sf"/>
</dbReference>
<gene>
    <name evidence="1" type="ORF">DJ90_4004</name>
    <name evidence="2" type="ORF">GNQ08_03570</name>
</gene>
<dbReference type="PATRIC" id="fig|44252.3.peg.1106"/>
<dbReference type="EMBL" id="WNZZ01000002">
    <property type="protein sequence ID" value="MUG21509.1"/>
    <property type="molecule type" value="Genomic_DNA"/>
</dbReference>
<dbReference type="STRING" id="44252.DJ90_4004"/>
<keyword evidence="3" id="KW-1185">Reference proteome</keyword>
<evidence type="ECO:0000313" key="3">
    <source>
        <dbReference type="Proteomes" id="UP000029278"/>
    </source>
</evidence>
<evidence type="ECO:0000313" key="4">
    <source>
        <dbReference type="Proteomes" id="UP000442469"/>
    </source>
</evidence>
<dbReference type="OrthoDB" id="2360948at2"/>
<protein>
    <submittedName>
        <fullName evidence="2">GAF domain-containing protein</fullName>
    </submittedName>
    <submittedName>
        <fullName evidence="1">Putative control of nitrate reduction</fullName>
    </submittedName>
</protein>